<name>A0AAU8KXT3_9CAUD</name>
<dbReference type="EMBL" id="PP885733">
    <property type="protein sequence ID" value="XCN28326.1"/>
    <property type="molecule type" value="Genomic_DNA"/>
</dbReference>
<accession>A0AAU8KXT3</accession>
<keyword evidence="1" id="KW-0472">Membrane</keyword>
<reference evidence="2" key="1">
    <citation type="submission" date="2024-06" db="EMBL/GenBank/DDBJ databases">
        <authorList>
            <person name="Gannavaram S."/>
            <person name="Nemani S."/>
            <person name="Datta M."/>
            <person name="Picchiottino A."/>
            <person name="Mereddy A."/>
            <person name="Gannavaram N."/>
            <person name="Honeycutt C."/>
            <person name="Tran D."/>
            <person name="Choi K."/>
            <person name="Srinivasan K."/>
            <person name="Johnson A."/>
        </authorList>
    </citation>
    <scope>NUCLEOTIDE SEQUENCE</scope>
</reference>
<keyword evidence="1" id="KW-0812">Transmembrane</keyword>
<feature type="transmembrane region" description="Helical" evidence="1">
    <location>
        <begin position="35"/>
        <end position="55"/>
    </location>
</feature>
<evidence type="ECO:0000256" key="1">
    <source>
        <dbReference type="SAM" id="Phobius"/>
    </source>
</evidence>
<proteinExistence type="predicted"/>
<organism evidence="2">
    <name type="scientific">Pantoea phage Survivor</name>
    <dbReference type="NCBI Taxonomy" id="3232176"/>
    <lineage>
        <taxon>Viruses</taxon>
        <taxon>Duplodnaviria</taxon>
        <taxon>Heunggongvirae</taxon>
        <taxon>Uroviricota</taxon>
        <taxon>Caudoviricetes</taxon>
    </lineage>
</organism>
<sequence>MNIALIVPSVAVFLGIIFTLQDWTPKHGVLALVKRSVKTSAIIFVISVVLLAILLNQTKGF</sequence>
<evidence type="ECO:0000313" key="2">
    <source>
        <dbReference type="EMBL" id="XCN28326.1"/>
    </source>
</evidence>
<protein>
    <submittedName>
        <fullName evidence="2">Uncharacterized protein</fullName>
    </submittedName>
</protein>
<keyword evidence="1" id="KW-1133">Transmembrane helix</keyword>